<organism evidence="1 2">
    <name type="scientific">Candidatus Avitreponema avistercoris</name>
    <dbReference type="NCBI Taxonomy" id="2840705"/>
    <lineage>
        <taxon>Bacteria</taxon>
        <taxon>Pseudomonadati</taxon>
        <taxon>Spirochaetota</taxon>
        <taxon>Spirochaetia</taxon>
        <taxon>Spirochaetales</taxon>
        <taxon>Candidatus Avitreponema</taxon>
    </lineage>
</organism>
<dbReference type="Proteomes" id="UP000823616">
    <property type="component" value="Unassembled WGS sequence"/>
</dbReference>
<accession>A0A9D9HED9</accession>
<sequence>MRGKTFTAVFVFSAALLSLYSSGVRETGGHNRSDRLPQNGLPAVFARSGNLAEKGEWEQAARELSAGYSVNFDSFLQKAESGLAAQTRTAIQSVQDAVRGLDNAGIRLHRAADAAEKILERISLPSGSLPPENEQNAVFPAVFREIGQLAWRRKKVEEAGRFFAAAQNRNGGKDLPDAVTDFLQSAYLLTTGGPEQKNSGGILGLIDGCAAEILYPAEETGYRFLVGLWAKTIKQTEAGQIPAHTDFPLEKIVIATDYLSGLNTLTALFAGSPEKIQRNAENNVRFLSAAASASAVQTLIEQNGIRTALTEESRNYEREVAQNGYTHFAANSGKFRNIISALDGVQTEAEDFPANFPYQAGDSVYADCVLRGFRNLAVAAEEDLMGIYQTAASIHAISARTLYSNLNNQFLYAKNLLDGISFYYVETGTEQDNGGNGEPPSLLRKYPDESLSQLHRLAERAGEGIQTLRQRIQTVSSAPQAVFESAEYRAAAGELQTFAASIEALRQQIFRASAEADQRIEQAEEAAKLADAFYQTAEGHFHAGRTASAREHLIRAQEAALQSLALRESEEFRKETDARFTSLGGEIVRLENTAVIQEVRKEITSGKNCYRENGFSRAKNHFLTAEDLWNTTNAGVNPEIENWLEITNSALRLHTGRILSASDPLFREAGQMLNTAHLLYRQGLRQIESGNRAEGIHLLAEAEESLRQVQLLYPHNGNAARLSLRIRQTENPQAFAAFLLRRLAEIQSSYKNNAQAAYTELLDLGSVCPENKMLRRQIAEVESYLGVNPMARGTEAARRSDGLAQEARRIYTPSQPGTADEAVRLLNEALILNPENARAAALKDSILSSTGGSRTVILNSENEEKYQQALYELQSGNIIYASAIIRHLMQSPDAANAAKVQELQKRIDALL</sequence>
<gene>
    <name evidence="1" type="ORF">IAA96_08485</name>
</gene>
<reference evidence="1" key="1">
    <citation type="submission" date="2020-10" db="EMBL/GenBank/DDBJ databases">
        <authorList>
            <person name="Gilroy R."/>
        </authorList>
    </citation>
    <scope>NUCLEOTIDE SEQUENCE</scope>
    <source>
        <strain evidence="1">B3-4054</strain>
    </source>
</reference>
<dbReference type="AlphaFoldDB" id="A0A9D9HED9"/>
<reference evidence="1" key="2">
    <citation type="journal article" date="2021" name="PeerJ">
        <title>Extensive microbial diversity within the chicken gut microbiome revealed by metagenomics and culture.</title>
        <authorList>
            <person name="Gilroy R."/>
            <person name="Ravi A."/>
            <person name="Getino M."/>
            <person name="Pursley I."/>
            <person name="Horton D.L."/>
            <person name="Alikhan N.F."/>
            <person name="Baker D."/>
            <person name="Gharbi K."/>
            <person name="Hall N."/>
            <person name="Watson M."/>
            <person name="Adriaenssens E.M."/>
            <person name="Foster-Nyarko E."/>
            <person name="Jarju S."/>
            <person name="Secka A."/>
            <person name="Antonio M."/>
            <person name="Oren A."/>
            <person name="Chaudhuri R.R."/>
            <person name="La Ragione R."/>
            <person name="Hildebrand F."/>
            <person name="Pallen M.J."/>
        </authorList>
    </citation>
    <scope>NUCLEOTIDE SEQUENCE</scope>
    <source>
        <strain evidence="1">B3-4054</strain>
    </source>
</reference>
<evidence type="ECO:0000313" key="1">
    <source>
        <dbReference type="EMBL" id="MBO8451125.1"/>
    </source>
</evidence>
<evidence type="ECO:0000313" key="2">
    <source>
        <dbReference type="Proteomes" id="UP000823616"/>
    </source>
</evidence>
<name>A0A9D9HED9_9SPIR</name>
<comment type="caution">
    <text evidence="1">The sequence shown here is derived from an EMBL/GenBank/DDBJ whole genome shotgun (WGS) entry which is preliminary data.</text>
</comment>
<evidence type="ECO:0008006" key="3">
    <source>
        <dbReference type="Google" id="ProtNLM"/>
    </source>
</evidence>
<dbReference type="EMBL" id="JADIMS010000157">
    <property type="protein sequence ID" value="MBO8451125.1"/>
    <property type="molecule type" value="Genomic_DNA"/>
</dbReference>
<proteinExistence type="predicted"/>
<protein>
    <recommendedName>
        <fullName evidence="3">Tetratricopeptide repeat protein</fullName>
    </recommendedName>
</protein>